<accession>A0A8X7X4C4</accession>
<organism evidence="5 6">
    <name type="scientific">Polypterus senegalus</name>
    <name type="common">Senegal bichir</name>
    <dbReference type="NCBI Taxonomy" id="55291"/>
    <lineage>
        <taxon>Eukaryota</taxon>
        <taxon>Metazoa</taxon>
        <taxon>Chordata</taxon>
        <taxon>Craniata</taxon>
        <taxon>Vertebrata</taxon>
        <taxon>Euteleostomi</taxon>
        <taxon>Actinopterygii</taxon>
        <taxon>Polypteriformes</taxon>
        <taxon>Polypteridae</taxon>
        <taxon>Polypterus</taxon>
    </lineage>
</organism>
<evidence type="ECO:0000259" key="4">
    <source>
        <dbReference type="PROSITE" id="PS50097"/>
    </source>
</evidence>
<reference evidence="5 6" key="1">
    <citation type="journal article" date="2021" name="Cell">
        <title>Tracing the genetic footprints of vertebrate landing in non-teleost ray-finned fishes.</title>
        <authorList>
            <person name="Bi X."/>
            <person name="Wang K."/>
            <person name="Yang L."/>
            <person name="Pan H."/>
            <person name="Jiang H."/>
            <person name="Wei Q."/>
            <person name="Fang M."/>
            <person name="Yu H."/>
            <person name="Zhu C."/>
            <person name="Cai Y."/>
            <person name="He Y."/>
            <person name="Gan X."/>
            <person name="Zeng H."/>
            <person name="Yu D."/>
            <person name="Zhu Y."/>
            <person name="Jiang H."/>
            <person name="Qiu Q."/>
            <person name="Yang H."/>
            <person name="Zhang Y.E."/>
            <person name="Wang W."/>
            <person name="Zhu M."/>
            <person name="He S."/>
            <person name="Zhang G."/>
        </authorList>
    </citation>
    <scope>NUCLEOTIDE SEQUENCE [LARGE SCALE GENOMIC DNA]</scope>
    <source>
        <strain evidence="5">Bchr_013</strain>
    </source>
</reference>
<evidence type="ECO:0000313" key="6">
    <source>
        <dbReference type="Proteomes" id="UP000886611"/>
    </source>
</evidence>
<dbReference type="PIRSF" id="PIRSF037037">
    <property type="entry name" value="Kelch-like_protein_gigaxonin"/>
    <property type="match status" value="1"/>
</dbReference>
<sequence length="688" mass="76747">MTSNHLLLFLPFQSCPVGHPLTSTKCQISNWHTLHPFQAVTKFTMAPKKKSVRQRKLALEKPPQAISEVIEETALDIDHLNHLNGLLDSGTGGFRCTTTEMCHPDHSSVLLEEFSRMRQERFLTDLVLATKTKSFDVHKLVMASCSNYFRELLKSDPKVQRVELEALSPLGLATVITYAYMGKINLSLYTIGCTVSAATQLQIPQLLQMCTDFLTQEMTVENCMYISNIAGTYGLNSARDAARLFLRENFVEFSGTDHFLKLTYEQISELLLDEALQLPSEVTAFQVAVKWLEFDAKRMRHSGELLAHVRFGTISAQELVSHVQPVPCMMQNPECHRLLVDAMNYHLLPYQQNSLQSRRTRVRGGQRVLVTVGGRPSLTEKALSREILYRDPASKNWYKLSEMPAKSFNQCVAVMDGFLYVVGGEDQNDARNQAKHAVNSVCRYDPRFNVWLHLSGMHQRRTHFSLTACSGMLFAIGGRNSEGILSSMECYVPSSNTWHNKKSMELPRCCHSSTVVDGQILVTGGYINSAYSRTTCSYNPATDSWHERANLSTPRGWHCMGAIGDLAYVVGGSQLGPRGERIDVLSVECYNPASGQWGYVSPLPTGVSTAGLTTLEGRLYLLGGWNESEKKYKKCVQAYDPALNLWLEDEELPEATVGVSCCTITLPRPPTGRSRSRASSVTSTPASL</sequence>
<proteinExistence type="predicted"/>
<dbReference type="Gene3D" id="2.120.10.80">
    <property type="entry name" value="Kelch-type beta propeller"/>
    <property type="match status" value="1"/>
</dbReference>
<dbReference type="PANTHER" id="PTHR45632:SF18">
    <property type="entry name" value="KELCH-LIKE FAMILY MEMBER 43"/>
    <property type="match status" value="1"/>
</dbReference>
<dbReference type="EMBL" id="JAATIS010004753">
    <property type="protein sequence ID" value="KAG2461166.1"/>
    <property type="molecule type" value="Genomic_DNA"/>
</dbReference>
<gene>
    <name evidence="5" type="primary">Klhl31_1</name>
    <name evidence="5" type="ORF">GTO96_0011066</name>
</gene>
<dbReference type="InterPro" id="IPR011333">
    <property type="entry name" value="SKP1/BTB/POZ_sf"/>
</dbReference>
<dbReference type="SMART" id="SM00225">
    <property type="entry name" value="BTB"/>
    <property type="match status" value="1"/>
</dbReference>
<dbReference type="Pfam" id="PF24681">
    <property type="entry name" value="Kelch_KLHDC2_KLHL20_DRC7"/>
    <property type="match status" value="1"/>
</dbReference>
<feature type="domain" description="BTB" evidence="4">
    <location>
        <begin position="124"/>
        <end position="188"/>
    </location>
</feature>
<dbReference type="SMART" id="SM00612">
    <property type="entry name" value="Kelch"/>
    <property type="match status" value="6"/>
</dbReference>
<dbReference type="PANTHER" id="PTHR45632">
    <property type="entry name" value="LD33804P"/>
    <property type="match status" value="1"/>
</dbReference>
<dbReference type="GO" id="GO:0005634">
    <property type="term" value="C:nucleus"/>
    <property type="evidence" value="ECO:0007669"/>
    <property type="project" value="TreeGrafter"/>
</dbReference>
<comment type="caution">
    <text evidence="5">The sequence shown here is derived from an EMBL/GenBank/DDBJ whole genome shotgun (WGS) entry which is preliminary data.</text>
</comment>
<dbReference type="Gene3D" id="3.30.710.10">
    <property type="entry name" value="Potassium Channel Kv1.1, Chain A"/>
    <property type="match status" value="1"/>
</dbReference>
<evidence type="ECO:0000256" key="2">
    <source>
        <dbReference type="ARBA" id="ARBA00022737"/>
    </source>
</evidence>
<dbReference type="InterPro" id="IPR006652">
    <property type="entry name" value="Kelch_1"/>
</dbReference>
<dbReference type="Pfam" id="PF01344">
    <property type="entry name" value="Kelch_1"/>
    <property type="match status" value="1"/>
</dbReference>
<dbReference type="SMART" id="SM00875">
    <property type="entry name" value="BACK"/>
    <property type="match status" value="1"/>
</dbReference>
<dbReference type="SUPFAM" id="SSF54695">
    <property type="entry name" value="POZ domain"/>
    <property type="match status" value="1"/>
</dbReference>
<dbReference type="InterPro" id="IPR015915">
    <property type="entry name" value="Kelch-typ_b-propeller"/>
</dbReference>
<feature type="compositionally biased region" description="Low complexity" evidence="3">
    <location>
        <begin position="677"/>
        <end position="688"/>
    </location>
</feature>
<keyword evidence="2" id="KW-0677">Repeat</keyword>
<feature type="non-terminal residue" evidence="5">
    <location>
        <position position="1"/>
    </location>
</feature>
<dbReference type="Pfam" id="PF07707">
    <property type="entry name" value="BACK"/>
    <property type="match status" value="1"/>
</dbReference>
<dbReference type="InterPro" id="IPR017096">
    <property type="entry name" value="BTB-kelch_protein"/>
</dbReference>
<evidence type="ECO:0000256" key="3">
    <source>
        <dbReference type="SAM" id="MobiDB-lite"/>
    </source>
</evidence>
<dbReference type="Gene3D" id="1.25.40.420">
    <property type="match status" value="1"/>
</dbReference>
<dbReference type="AlphaFoldDB" id="A0A8X7X4C4"/>
<dbReference type="InterPro" id="IPR000210">
    <property type="entry name" value="BTB/POZ_dom"/>
</dbReference>
<protein>
    <submittedName>
        <fullName evidence="5">KLH31 protein</fullName>
    </submittedName>
</protein>
<dbReference type="InterPro" id="IPR011705">
    <property type="entry name" value="BACK"/>
</dbReference>
<dbReference type="PROSITE" id="PS50097">
    <property type="entry name" value="BTB"/>
    <property type="match status" value="1"/>
</dbReference>
<evidence type="ECO:0000256" key="1">
    <source>
        <dbReference type="ARBA" id="ARBA00022441"/>
    </source>
</evidence>
<name>A0A8X7X4C4_POLSE</name>
<dbReference type="Proteomes" id="UP000886611">
    <property type="component" value="Unassembled WGS sequence"/>
</dbReference>
<dbReference type="SUPFAM" id="SSF117281">
    <property type="entry name" value="Kelch motif"/>
    <property type="match status" value="1"/>
</dbReference>
<evidence type="ECO:0000313" key="5">
    <source>
        <dbReference type="EMBL" id="KAG2461166.1"/>
    </source>
</evidence>
<feature type="non-terminal residue" evidence="5">
    <location>
        <position position="688"/>
    </location>
</feature>
<keyword evidence="1" id="KW-0880">Kelch repeat</keyword>
<dbReference type="Pfam" id="PF00651">
    <property type="entry name" value="BTB"/>
    <property type="match status" value="1"/>
</dbReference>
<feature type="region of interest" description="Disordered" evidence="3">
    <location>
        <begin position="668"/>
        <end position="688"/>
    </location>
</feature>
<keyword evidence="6" id="KW-1185">Reference proteome</keyword>